<dbReference type="GO" id="GO:0016592">
    <property type="term" value="C:mediator complex"/>
    <property type="evidence" value="ECO:0007669"/>
    <property type="project" value="InterPro"/>
</dbReference>
<evidence type="ECO:0000256" key="2">
    <source>
        <dbReference type="ARBA" id="ARBA00009681"/>
    </source>
</evidence>
<evidence type="ECO:0000256" key="6">
    <source>
        <dbReference type="ARBA" id="ARBA00023163"/>
    </source>
</evidence>
<comment type="similarity">
    <text evidence="2">Belongs to the Mediator complex subunit 26 family.</text>
</comment>
<dbReference type="InterPro" id="IPR003617">
    <property type="entry name" value="TFIIS/CRSP70_N_sub"/>
</dbReference>
<dbReference type="Proteomes" id="UP001381693">
    <property type="component" value="Unassembled WGS sequence"/>
</dbReference>
<evidence type="ECO:0000256" key="8">
    <source>
        <dbReference type="ARBA" id="ARBA00031968"/>
    </source>
</evidence>
<dbReference type="PROSITE" id="PS51319">
    <property type="entry name" value="TFIIS_N"/>
    <property type="match status" value="1"/>
</dbReference>
<feature type="region of interest" description="Disordered" evidence="10">
    <location>
        <begin position="395"/>
        <end position="454"/>
    </location>
</feature>
<name>A0AAN8ZXF3_HALRR</name>
<dbReference type="EMBL" id="JAXCGZ010018969">
    <property type="protein sequence ID" value="KAK7066969.1"/>
    <property type="molecule type" value="Genomic_DNA"/>
</dbReference>
<dbReference type="Gene3D" id="1.20.930.10">
    <property type="entry name" value="Conserved domain common to transcription factors TFIIS, elongin A, CRSP70"/>
    <property type="match status" value="1"/>
</dbReference>
<evidence type="ECO:0000256" key="9">
    <source>
        <dbReference type="PROSITE-ProRule" id="PRU00649"/>
    </source>
</evidence>
<reference evidence="12 13" key="1">
    <citation type="submission" date="2023-11" db="EMBL/GenBank/DDBJ databases">
        <title>Halocaridina rubra genome assembly.</title>
        <authorList>
            <person name="Smith C."/>
        </authorList>
    </citation>
    <scope>NUCLEOTIDE SEQUENCE [LARGE SCALE GENOMIC DNA]</scope>
    <source>
        <strain evidence="12">EP-1</strain>
        <tissue evidence="12">Whole</tissue>
    </source>
</reference>
<feature type="domain" description="TFIIS N-terminal" evidence="11">
    <location>
        <begin position="7"/>
        <end position="84"/>
    </location>
</feature>
<evidence type="ECO:0000256" key="4">
    <source>
        <dbReference type="ARBA" id="ARBA00023015"/>
    </source>
</evidence>
<comment type="subcellular location">
    <subcellularLocation>
        <location evidence="1 9">Nucleus</location>
    </subcellularLocation>
</comment>
<feature type="compositionally biased region" description="Polar residues" evidence="10">
    <location>
        <begin position="269"/>
        <end position="299"/>
    </location>
</feature>
<evidence type="ECO:0000256" key="1">
    <source>
        <dbReference type="ARBA" id="ARBA00004123"/>
    </source>
</evidence>
<evidence type="ECO:0000256" key="5">
    <source>
        <dbReference type="ARBA" id="ARBA00023159"/>
    </source>
</evidence>
<dbReference type="GO" id="GO:0006357">
    <property type="term" value="P:regulation of transcription by RNA polymerase II"/>
    <property type="evidence" value="ECO:0007669"/>
    <property type="project" value="InterPro"/>
</dbReference>
<dbReference type="GO" id="GO:0070847">
    <property type="term" value="C:core mediator complex"/>
    <property type="evidence" value="ECO:0007669"/>
    <property type="project" value="TreeGrafter"/>
</dbReference>
<feature type="compositionally biased region" description="Gly residues" evidence="10">
    <location>
        <begin position="88"/>
        <end position="111"/>
    </location>
</feature>
<dbReference type="AlphaFoldDB" id="A0AAN8ZXF3"/>
<keyword evidence="4" id="KW-0805">Transcription regulation</keyword>
<dbReference type="Pfam" id="PF08711">
    <property type="entry name" value="Med26"/>
    <property type="match status" value="1"/>
</dbReference>
<feature type="compositionally biased region" description="Low complexity" evidence="10">
    <location>
        <begin position="112"/>
        <end position="130"/>
    </location>
</feature>
<proteinExistence type="inferred from homology"/>
<feature type="compositionally biased region" description="Polar residues" evidence="10">
    <location>
        <begin position="176"/>
        <end position="190"/>
    </location>
</feature>
<feature type="region of interest" description="Disordered" evidence="10">
    <location>
        <begin position="84"/>
        <end position="307"/>
    </location>
</feature>
<dbReference type="CDD" id="cd00183">
    <property type="entry name" value="TFIIS_I"/>
    <property type="match status" value="1"/>
</dbReference>
<dbReference type="SMART" id="SM00509">
    <property type="entry name" value="TFS2N"/>
    <property type="match status" value="1"/>
</dbReference>
<feature type="compositionally biased region" description="Polar residues" evidence="10">
    <location>
        <begin position="420"/>
        <end position="433"/>
    </location>
</feature>
<comment type="caution">
    <text evidence="12">The sequence shown here is derived from an EMBL/GenBank/DDBJ whole genome shotgun (WGS) entry which is preliminary data.</text>
</comment>
<organism evidence="12 13">
    <name type="scientific">Halocaridina rubra</name>
    <name type="common">Hawaiian red shrimp</name>
    <dbReference type="NCBI Taxonomy" id="373956"/>
    <lineage>
        <taxon>Eukaryota</taxon>
        <taxon>Metazoa</taxon>
        <taxon>Ecdysozoa</taxon>
        <taxon>Arthropoda</taxon>
        <taxon>Crustacea</taxon>
        <taxon>Multicrustacea</taxon>
        <taxon>Malacostraca</taxon>
        <taxon>Eumalacostraca</taxon>
        <taxon>Eucarida</taxon>
        <taxon>Decapoda</taxon>
        <taxon>Pleocyemata</taxon>
        <taxon>Caridea</taxon>
        <taxon>Atyoidea</taxon>
        <taxon>Atyidae</taxon>
        <taxon>Halocaridina</taxon>
    </lineage>
</organism>
<keyword evidence="13" id="KW-1185">Reference proteome</keyword>
<evidence type="ECO:0000256" key="3">
    <source>
        <dbReference type="ARBA" id="ARBA00019686"/>
    </source>
</evidence>
<dbReference type="InterPro" id="IPR017923">
    <property type="entry name" value="TFIIS_N"/>
</dbReference>
<dbReference type="InterPro" id="IPR035441">
    <property type="entry name" value="TFIIS/LEDGF_dom_sf"/>
</dbReference>
<protein>
    <recommendedName>
        <fullName evidence="3">Mediator of RNA polymerase II transcription subunit 26</fullName>
    </recommendedName>
    <alternativeName>
        <fullName evidence="8">Mediator complex subunit 26</fullName>
    </alternativeName>
</protein>
<evidence type="ECO:0000256" key="10">
    <source>
        <dbReference type="SAM" id="MobiDB-lite"/>
    </source>
</evidence>
<dbReference type="InterPro" id="IPR042376">
    <property type="entry name" value="MED26"/>
</dbReference>
<accession>A0AAN8ZXF3</accession>
<evidence type="ECO:0000256" key="7">
    <source>
        <dbReference type="ARBA" id="ARBA00023242"/>
    </source>
</evidence>
<keyword evidence="7 9" id="KW-0539">Nucleus</keyword>
<dbReference type="SUPFAM" id="SSF47676">
    <property type="entry name" value="Conserved domain common to transcription factors TFIIS, elongin A, CRSP70"/>
    <property type="match status" value="1"/>
</dbReference>
<dbReference type="PANTHER" id="PTHR15201">
    <property type="entry name" value="CRSP70"/>
    <property type="match status" value="1"/>
</dbReference>
<gene>
    <name evidence="12" type="ORF">SK128_018245</name>
</gene>
<dbReference type="GO" id="GO:0003712">
    <property type="term" value="F:transcription coregulator activity"/>
    <property type="evidence" value="ECO:0007669"/>
    <property type="project" value="TreeGrafter"/>
</dbReference>
<keyword evidence="6" id="KW-0804">Transcription</keyword>
<dbReference type="PANTHER" id="PTHR15201:SF1">
    <property type="entry name" value="MEDIATOR OF RNA POLYMERASE II TRANSCRIPTION SUBUNIT 26"/>
    <property type="match status" value="1"/>
</dbReference>
<sequence length="576" mass="62623">MQRPIEDIKRRLLTCIDRDYNVTDMAACLDLISKLERIPITREVLESTRLGKHVNDIRRKTTHQELSRRTKDLVRKWRNIVLSDGVNGAAGSGPGPGGTGSGGMAGRGTGNGHPPTSPSSLPSSGNTSPGMSAPTTPSTLAQRTRTASPTLTTAHTSRPLQPVSPALRGRVISPGLSPTVSAAPSGTTPPLATPARSRSRPHSPAVNPTLRQPSRADASSYAPSIENVSKNNTANKRLRKDDEDSSDIPISKRPKNSVTNGFDEDSRDSFSSVHSNDCASKVTSVGSESNANRRTTNAHIVSKRKKVSEPAAVSTSDPLRQKIAAISAATKASKVKTTKQIVAELAVRQGDTKLAERASKLVEQHARDIPSPGTALSRTADRAVVTRNKMDHMQRFLSSQPDPNPDASDDFPSTEDERSSVSTETEGQGTVSRPATPIRSHTDHPPPIITSSNLDLLGITEDDSAEEILARLPPLDLNRIDWDDPDEEAYEEDEDEEESPVCVTEEISYQEEVDRLVRQSEQVPGEDIKSLHSSNLDCQNGNYDMNGKFREWHEVINRKGYQDDPLIVLPYVITDF</sequence>
<feature type="compositionally biased region" description="Polar residues" evidence="10">
    <location>
        <begin position="226"/>
        <end position="235"/>
    </location>
</feature>
<feature type="compositionally biased region" description="Polar residues" evidence="10">
    <location>
        <begin position="133"/>
        <end position="159"/>
    </location>
</feature>
<evidence type="ECO:0000313" key="13">
    <source>
        <dbReference type="Proteomes" id="UP001381693"/>
    </source>
</evidence>
<dbReference type="GO" id="GO:0010628">
    <property type="term" value="P:positive regulation of gene expression"/>
    <property type="evidence" value="ECO:0007669"/>
    <property type="project" value="TreeGrafter"/>
</dbReference>
<evidence type="ECO:0000259" key="11">
    <source>
        <dbReference type="PROSITE" id="PS51319"/>
    </source>
</evidence>
<evidence type="ECO:0000313" key="12">
    <source>
        <dbReference type="EMBL" id="KAK7066969.1"/>
    </source>
</evidence>
<keyword evidence="5" id="KW-0010">Activator</keyword>